<dbReference type="Gene3D" id="2.60.40.10">
    <property type="entry name" value="Immunoglobulins"/>
    <property type="match status" value="1"/>
</dbReference>
<evidence type="ECO:0000256" key="10">
    <source>
        <dbReference type="ARBA" id="ARBA00023180"/>
    </source>
</evidence>
<evidence type="ECO:0000313" key="17">
    <source>
        <dbReference type="EMBL" id="OSS43320.1"/>
    </source>
</evidence>
<evidence type="ECO:0000256" key="9">
    <source>
        <dbReference type="ARBA" id="ARBA00023001"/>
    </source>
</evidence>
<dbReference type="SUPFAM" id="SSF51445">
    <property type="entry name" value="(Trans)glycosidases"/>
    <property type="match status" value="1"/>
</dbReference>
<dbReference type="Proteomes" id="UP000193240">
    <property type="component" value="Unassembled WGS sequence"/>
</dbReference>
<dbReference type="InterPro" id="IPR017853">
    <property type="entry name" value="GH"/>
</dbReference>
<evidence type="ECO:0000256" key="5">
    <source>
        <dbReference type="ARBA" id="ARBA00012744"/>
    </source>
</evidence>
<evidence type="ECO:0000256" key="2">
    <source>
        <dbReference type="ARBA" id="ARBA00004613"/>
    </source>
</evidence>
<evidence type="ECO:0000256" key="8">
    <source>
        <dbReference type="ARBA" id="ARBA00022801"/>
    </source>
</evidence>
<dbReference type="InterPro" id="IPR026891">
    <property type="entry name" value="Fn3-like"/>
</dbReference>
<dbReference type="PANTHER" id="PTHR42715:SF5">
    <property type="entry name" value="BETA-GLUCOSIDASE M-RELATED"/>
    <property type="match status" value="1"/>
</dbReference>
<dbReference type="Gene3D" id="3.40.50.1700">
    <property type="entry name" value="Glycoside hydrolase family 3 C-terminal domain"/>
    <property type="match status" value="1"/>
</dbReference>
<dbReference type="GO" id="GO:0008422">
    <property type="term" value="F:beta-glucosidase activity"/>
    <property type="evidence" value="ECO:0007669"/>
    <property type="project" value="UniProtKB-EC"/>
</dbReference>
<dbReference type="GO" id="GO:0005576">
    <property type="term" value="C:extracellular region"/>
    <property type="evidence" value="ECO:0007669"/>
    <property type="project" value="UniProtKB-SubCell"/>
</dbReference>
<feature type="chain" id="PRO_5012350191" description="beta-glucosidase" evidence="15">
    <location>
        <begin position="21"/>
        <end position="810"/>
    </location>
</feature>
<dbReference type="Pfam" id="PF01915">
    <property type="entry name" value="Glyco_hydro_3_C"/>
    <property type="match status" value="1"/>
</dbReference>
<dbReference type="InterPro" id="IPR050288">
    <property type="entry name" value="Cellulose_deg_GH3"/>
</dbReference>
<dbReference type="InterPro" id="IPR036881">
    <property type="entry name" value="Glyco_hydro_3_C_sf"/>
</dbReference>
<dbReference type="PROSITE" id="PS00775">
    <property type="entry name" value="GLYCOSYL_HYDROL_F3"/>
    <property type="match status" value="1"/>
</dbReference>
<evidence type="ECO:0000256" key="11">
    <source>
        <dbReference type="ARBA" id="ARBA00023277"/>
    </source>
</evidence>
<dbReference type="UniPathway" id="UPA00696"/>
<dbReference type="Pfam" id="PF00933">
    <property type="entry name" value="Glyco_hydro_3"/>
    <property type="match status" value="1"/>
</dbReference>
<dbReference type="InterPro" id="IPR001764">
    <property type="entry name" value="Glyco_hydro_3_N"/>
</dbReference>
<reference evidence="17 18" key="1">
    <citation type="journal article" date="2017" name="Genome Announc.">
        <title>Genome sequence of the saprophytic ascomycete Epicoccum nigrum ICMP 19927 strain isolated from New Zealand.</title>
        <authorList>
            <person name="Fokin M."/>
            <person name="Fleetwood D."/>
            <person name="Weir B.S."/>
            <person name="Villas-Boas S.G."/>
        </authorList>
    </citation>
    <scope>NUCLEOTIDE SEQUENCE [LARGE SCALE GENOMIC DNA]</scope>
    <source>
        <strain evidence="17 18">ICMP 19927</strain>
    </source>
</reference>
<name>A0A1Y2LHU6_EPING</name>
<feature type="signal peptide" evidence="15">
    <location>
        <begin position="1"/>
        <end position="20"/>
    </location>
</feature>
<evidence type="ECO:0000256" key="13">
    <source>
        <dbReference type="ARBA" id="ARBA00023326"/>
    </source>
</evidence>
<dbReference type="InterPro" id="IPR002772">
    <property type="entry name" value="Glyco_hydro_3_C"/>
</dbReference>
<keyword evidence="12 14" id="KW-0326">Glycosidase</keyword>
<keyword evidence="6" id="KW-0964">Secreted</keyword>
<dbReference type="Pfam" id="PF14310">
    <property type="entry name" value="Fn3-like"/>
    <property type="match status" value="1"/>
</dbReference>
<dbReference type="PANTHER" id="PTHR42715">
    <property type="entry name" value="BETA-GLUCOSIDASE"/>
    <property type="match status" value="1"/>
</dbReference>
<dbReference type="AlphaFoldDB" id="A0A1Y2LHU6"/>
<evidence type="ECO:0000256" key="14">
    <source>
        <dbReference type="RuleBase" id="RU361161"/>
    </source>
</evidence>
<keyword evidence="7 15" id="KW-0732">Signal</keyword>
<dbReference type="FunFam" id="3.20.20.300:FF:000002">
    <property type="entry name" value="Probable beta-glucosidase"/>
    <property type="match status" value="1"/>
</dbReference>
<dbReference type="SMART" id="SM01217">
    <property type="entry name" value="Fn3_like"/>
    <property type="match status" value="1"/>
</dbReference>
<evidence type="ECO:0000256" key="7">
    <source>
        <dbReference type="ARBA" id="ARBA00022729"/>
    </source>
</evidence>
<feature type="domain" description="Fibronectin type III-like" evidence="16">
    <location>
        <begin position="735"/>
        <end position="799"/>
    </location>
</feature>
<evidence type="ECO:0000256" key="15">
    <source>
        <dbReference type="SAM" id="SignalP"/>
    </source>
</evidence>
<dbReference type="EC" id="3.2.1.21" evidence="5 14"/>
<evidence type="ECO:0000256" key="6">
    <source>
        <dbReference type="ARBA" id="ARBA00022525"/>
    </source>
</evidence>
<comment type="subcellular location">
    <subcellularLocation>
        <location evidence="2">Secreted</location>
    </subcellularLocation>
</comment>
<evidence type="ECO:0000313" key="18">
    <source>
        <dbReference type="Proteomes" id="UP000193240"/>
    </source>
</evidence>
<dbReference type="GO" id="GO:0030245">
    <property type="term" value="P:cellulose catabolic process"/>
    <property type="evidence" value="ECO:0007669"/>
    <property type="project" value="UniProtKB-UniPathway"/>
</dbReference>
<dbReference type="EMBL" id="KZ107870">
    <property type="protein sequence ID" value="OSS43320.1"/>
    <property type="molecule type" value="Genomic_DNA"/>
</dbReference>
<keyword evidence="9" id="KW-0136">Cellulose degradation</keyword>
<dbReference type="InterPro" id="IPR019800">
    <property type="entry name" value="Glyco_hydro_3_AS"/>
</dbReference>
<gene>
    <name evidence="17" type="ORF">B5807_12043</name>
</gene>
<dbReference type="OMA" id="VMYGKQS"/>
<dbReference type="InterPro" id="IPR036962">
    <property type="entry name" value="Glyco_hydro_3_N_sf"/>
</dbReference>
<evidence type="ECO:0000259" key="16">
    <source>
        <dbReference type="SMART" id="SM01217"/>
    </source>
</evidence>
<comment type="catalytic activity">
    <reaction evidence="1 14">
        <text>Hydrolysis of terminal, non-reducing beta-D-glucosyl residues with release of beta-D-glucose.</text>
        <dbReference type="EC" id="3.2.1.21"/>
    </reaction>
</comment>
<keyword evidence="13 14" id="KW-0624">Polysaccharide degradation</keyword>
<dbReference type="InterPro" id="IPR013783">
    <property type="entry name" value="Ig-like_fold"/>
</dbReference>
<evidence type="ECO:0000256" key="12">
    <source>
        <dbReference type="ARBA" id="ARBA00023295"/>
    </source>
</evidence>
<evidence type="ECO:0000256" key="3">
    <source>
        <dbReference type="ARBA" id="ARBA00004987"/>
    </source>
</evidence>
<dbReference type="SUPFAM" id="SSF52279">
    <property type="entry name" value="Beta-D-glucan exohydrolase, C-terminal domain"/>
    <property type="match status" value="1"/>
</dbReference>
<evidence type="ECO:0000256" key="1">
    <source>
        <dbReference type="ARBA" id="ARBA00000448"/>
    </source>
</evidence>
<comment type="pathway">
    <text evidence="3 14">Glycan metabolism; cellulose degradation.</text>
</comment>
<comment type="similarity">
    <text evidence="4 14">Belongs to the glycosyl hydrolase 3 family.</text>
</comment>
<evidence type="ECO:0000256" key="4">
    <source>
        <dbReference type="ARBA" id="ARBA00005336"/>
    </source>
</evidence>
<dbReference type="InParanoid" id="A0A1Y2LHU6"/>
<keyword evidence="11 14" id="KW-0119">Carbohydrate metabolism</keyword>
<sequence length="810" mass="88743">MHSRCVLHAVILGIATVTDAAYVTDAQLDELERYWSYGRSEPYYPSPIGNGTHAWATAYGKARSLLDKMTNQEKNNITYGFTAVNTSCGGTSGSVPRIGFPGLCLQDAENGVRGTDMVNGYASALHVGASWNRNLTYDRGFYMGAEFKAKGVSVALGPVAGPLGKLPRGGRNWEGFSNDPYLAGALTYETTLAMQKNVMTCVKHLLGNEQETNRMKSRFGDSPQNASVSSNIDDKTVHELYLWPFQDAVKAGAISAMCSYQRFNNSYGCQNSYLMNKLLKDELGFQGFVVSDWVAQHTGIASAEAGLDMAMPNSPYWAGNLSLAVSNGSLSQARLDDMATRILASWYRLEEMGNEAFSTPGLGLPFDHSKPHPPVNARDPASKGTIFQGAVEGHVLVKNVRNTLPLKSPNFLSLFGYDATSAHINTFQTRDYQYWALGLENALVFPNGTDWTVDTMHWVETSSWQSGAYGPGIGMNGTVITGGGSGATTPAYIDDPFTAFQRQAYDDDTFLAWDFHNNTPVVNQGSDHCIVFVNELAGEGWDRPALADKYSDDLINSVASQCNSTIVVIHNAGVRTVTEWINNPNITAVIYAHLPGQDTGRALVEIMYGRQSPSGRLPYTVAKRDADYGELLDPVVATDLDLYTQDNFTEGVNIDYKHFIAHNITPQFEFGFGLSYATFEYRNLSLRRTNASYQLEAPRGSDGGVVPEGGLDSLWDVLLEVSHNVRNTGQAGSAEVSQLYIGIPGGPLKQLRGFDKRYLYADETNTFSFTVTRRDLSVWTPDGWVLPRGCYVIYVGKSVLDIRLTSILTI</sequence>
<keyword evidence="8 14" id="KW-0378">Hydrolase</keyword>
<accession>A0A1Y2LHU6</accession>
<dbReference type="PRINTS" id="PR00133">
    <property type="entry name" value="GLHYDRLASE3"/>
</dbReference>
<protein>
    <recommendedName>
        <fullName evidence="5 14">beta-glucosidase</fullName>
        <ecNumber evidence="5 14">3.2.1.21</ecNumber>
    </recommendedName>
</protein>
<keyword evidence="10" id="KW-0325">Glycoprotein</keyword>
<keyword evidence="18" id="KW-1185">Reference proteome</keyword>
<proteinExistence type="inferred from homology"/>
<dbReference type="Gene3D" id="3.20.20.300">
    <property type="entry name" value="Glycoside hydrolase, family 3, N-terminal domain"/>
    <property type="match status" value="1"/>
</dbReference>
<organism evidence="17 18">
    <name type="scientific">Epicoccum nigrum</name>
    <name type="common">Soil fungus</name>
    <name type="synonym">Epicoccum purpurascens</name>
    <dbReference type="NCBI Taxonomy" id="105696"/>
    <lineage>
        <taxon>Eukaryota</taxon>
        <taxon>Fungi</taxon>
        <taxon>Dikarya</taxon>
        <taxon>Ascomycota</taxon>
        <taxon>Pezizomycotina</taxon>
        <taxon>Dothideomycetes</taxon>
        <taxon>Pleosporomycetidae</taxon>
        <taxon>Pleosporales</taxon>
        <taxon>Pleosporineae</taxon>
        <taxon>Didymellaceae</taxon>
        <taxon>Epicoccum</taxon>
    </lineage>
</organism>
<dbReference type="STRING" id="105696.A0A1Y2LHU6"/>